<keyword evidence="1" id="KW-1133">Transmembrane helix</keyword>
<sequence>MSVKKINTLFKSIIIILGLSGASLLLFVAPKISNYLEGSSTNLIIQFLFWLTAIPVFYILTSLWKISSDLGKNQMFTQKNSQRLVKIAYAGLVESSIYAIATIIGLFLFKGNYPYLLICFFFFFLGLVIAIISSLLSYIFEMASQLKDENDLTI</sequence>
<dbReference type="GeneID" id="63146519"/>
<feature type="transmembrane region" description="Helical" evidence="1">
    <location>
        <begin position="87"/>
        <end position="109"/>
    </location>
</feature>
<reference evidence="2 3" key="1">
    <citation type="submission" date="2017-05" db="EMBL/GenBank/DDBJ databases">
        <title>Vagococcus spp. assemblies.</title>
        <authorList>
            <person name="Gulvik C.A."/>
        </authorList>
    </citation>
    <scope>NUCLEOTIDE SEQUENCE [LARGE SCALE GENOMIC DNA]</scope>
    <source>
        <strain evidence="2 3">NCFB 2497</strain>
    </source>
</reference>
<evidence type="ECO:0000256" key="1">
    <source>
        <dbReference type="SAM" id="Phobius"/>
    </source>
</evidence>
<keyword evidence="1" id="KW-0812">Transmembrane</keyword>
<proteinExistence type="predicted"/>
<dbReference type="OrthoDB" id="2200031at2"/>
<feature type="transmembrane region" description="Helical" evidence="1">
    <location>
        <begin position="12"/>
        <end position="32"/>
    </location>
</feature>
<evidence type="ECO:0000313" key="3">
    <source>
        <dbReference type="Proteomes" id="UP000288197"/>
    </source>
</evidence>
<dbReference type="Proteomes" id="UP000288197">
    <property type="component" value="Unassembled WGS sequence"/>
</dbReference>
<name>A0A369B117_9ENTE</name>
<comment type="caution">
    <text evidence="2">The sequence shown here is derived from an EMBL/GenBank/DDBJ whole genome shotgun (WGS) entry which is preliminary data.</text>
</comment>
<organism evidence="2 3">
    <name type="scientific">Vagococcus fluvialis</name>
    <dbReference type="NCBI Taxonomy" id="2738"/>
    <lineage>
        <taxon>Bacteria</taxon>
        <taxon>Bacillati</taxon>
        <taxon>Bacillota</taxon>
        <taxon>Bacilli</taxon>
        <taxon>Lactobacillales</taxon>
        <taxon>Enterococcaceae</taxon>
        <taxon>Vagococcus</taxon>
    </lineage>
</organism>
<accession>A0A369B117</accession>
<feature type="transmembrane region" description="Helical" evidence="1">
    <location>
        <begin position="44"/>
        <end position="66"/>
    </location>
</feature>
<dbReference type="EMBL" id="NGJX01000006">
    <property type="protein sequence ID" value="RSU01847.1"/>
    <property type="molecule type" value="Genomic_DNA"/>
</dbReference>
<keyword evidence="1" id="KW-0472">Membrane</keyword>
<dbReference type="RefSeq" id="WP_086342422.1">
    <property type="nucleotide sequence ID" value="NZ_JAFLWJ010000006.1"/>
</dbReference>
<dbReference type="Pfam" id="PF11188">
    <property type="entry name" value="DUF2975"/>
    <property type="match status" value="1"/>
</dbReference>
<keyword evidence="3" id="KW-1185">Reference proteome</keyword>
<evidence type="ECO:0000313" key="2">
    <source>
        <dbReference type="EMBL" id="RSU01847.1"/>
    </source>
</evidence>
<dbReference type="InterPro" id="IPR021354">
    <property type="entry name" value="DUF2975"/>
</dbReference>
<feature type="transmembrane region" description="Helical" evidence="1">
    <location>
        <begin position="115"/>
        <end position="140"/>
    </location>
</feature>
<gene>
    <name evidence="2" type="ORF">CBF32_07600</name>
</gene>
<protein>
    <submittedName>
        <fullName evidence="2">Uncharacterized protein</fullName>
    </submittedName>
</protein>
<dbReference type="AlphaFoldDB" id="A0A369B117"/>